<dbReference type="Proteomes" id="UP000182661">
    <property type="component" value="Unassembled WGS sequence"/>
</dbReference>
<protein>
    <submittedName>
        <fullName evidence="1">C factor</fullName>
    </submittedName>
</protein>
<dbReference type="PANTHER" id="PTHR43544:SF12">
    <property type="entry name" value="NAD(P)-BINDING ROSSMANN-FOLD SUPERFAMILY PROTEIN"/>
    <property type="match status" value="1"/>
</dbReference>
<dbReference type="Pfam" id="PF13561">
    <property type="entry name" value="adh_short_C2"/>
    <property type="match status" value="1"/>
</dbReference>
<evidence type="ECO:0000313" key="2">
    <source>
        <dbReference type="Proteomes" id="UP000182661"/>
    </source>
</evidence>
<keyword evidence="2" id="KW-1185">Reference proteome</keyword>
<dbReference type="OrthoDB" id="9785826at2"/>
<dbReference type="PANTHER" id="PTHR43544">
    <property type="entry name" value="SHORT-CHAIN DEHYDROGENASE/REDUCTASE"/>
    <property type="match status" value="1"/>
</dbReference>
<dbReference type="AlphaFoldDB" id="A0A657LSE6"/>
<sequence length="232" mass="24001">MSAGGARMKAIVIGASGGIGSAVASALESDGRYSDVLKLSRAQTGLDLTDEATILKAALQAREMLQTVDLIFDATGGLEIDGQGPEKTIRAIDPGAMARQFALNAIGPALLLKHFSPLLNKDGPAVFATLSAKVGSIGDNRLGGWISYRAAKAALNQIVRTAAIEIARSHPQAAVVGLHPGTVETKLSSKFKSNHEVFAPSRAAAQLLAVVHGLDASQSGAFLSYDGSAIEW</sequence>
<gene>
    <name evidence="1" type="ORF">AX760_03405</name>
</gene>
<comment type="caution">
    <text evidence="1">The sequence shown here is derived from an EMBL/GenBank/DDBJ whole genome shotgun (WGS) entry which is preliminary data.</text>
</comment>
<reference evidence="1 2" key="1">
    <citation type="submission" date="2016-02" db="EMBL/GenBank/DDBJ databases">
        <title>Genome sequencing of a beta-galactosidase producing bacteria Rhizobium sp. 59.</title>
        <authorList>
            <person name="Wang D."/>
            <person name="Kot W."/>
            <person name="Qin Y."/>
            <person name="Hansen L."/>
            <person name="Naqvi K."/>
            <person name="Rensing C."/>
        </authorList>
    </citation>
    <scope>NUCLEOTIDE SEQUENCE [LARGE SCALE GENOMIC DNA]</scope>
    <source>
        <strain evidence="1 2">59</strain>
    </source>
</reference>
<dbReference type="InterPro" id="IPR051468">
    <property type="entry name" value="Fungal_SecMetab_SDRs"/>
</dbReference>
<dbReference type="PRINTS" id="PR00081">
    <property type="entry name" value="GDHRDH"/>
</dbReference>
<evidence type="ECO:0000313" key="1">
    <source>
        <dbReference type="EMBL" id="OJF96911.1"/>
    </source>
</evidence>
<organism evidence="1 2">
    <name type="scientific">Pararhizobium antarcticum</name>
    <dbReference type="NCBI Taxonomy" id="1798805"/>
    <lineage>
        <taxon>Bacteria</taxon>
        <taxon>Pseudomonadati</taxon>
        <taxon>Pseudomonadota</taxon>
        <taxon>Alphaproteobacteria</taxon>
        <taxon>Hyphomicrobiales</taxon>
        <taxon>Rhizobiaceae</taxon>
        <taxon>Rhizobium/Agrobacterium group</taxon>
        <taxon>Pararhizobium</taxon>
    </lineage>
</organism>
<dbReference type="SUPFAM" id="SSF51735">
    <property type="entry name" value="NAD(P)-binding Rossmann-fold domains"/>
    <property type="match status" value="1"/>
</dbReference>
<accession>A0A657LSE6</accession>
<proteinExistence type="predicted"/>
<dbReference type="InterPro" id="IPR036291">
    <property type="entry name" value="NAD(P)-bd_dom_sf"/>
</dbReference>
<dbReference type="InterPro" id="IPR002347">
    <property type="entry name" value="SDR_fam"/>
</dbReference>
<dbReference type="Gene3D" id="3.40.50.720">
    <property type="entry name" value="NAD(P)-binding Rossmann-like Domain"/>
    <property type="match status" value="1"/>
</dbReference>
<name>A0A657LSE6_9HYPH</name>
<dbReference type="GO" id="GO:0005737">
    <property type="term" value="C:cytoplasm"/>
    <property type="evidence" value="ECO:0007669"/>
    <property type="project" value="TreeGrafter"/>
</dbReference>
<dbReference type="GO" id="GO:0016491">
    <property type="term" value="F:oxidoreductase activity"/>
    <property type="evidence" value="ECO:0007669"/>
    <property type="project" value="TreeGrafter"/>
</dbReference>
<dbReference type="EMBL" id="LSRP01000085">
    <property type="protein sequence ID" value="OJF96911.1"/>
    <property type="molecule type" value="Genomic_DNA"/>
</dbReference>